<sequence length="257" mass="27585">MPIRLRGAAPDAAPLSTACAYVGPLSPYANPFTAGDRRPSPAGAPMGPMEAVDLFAATLRGPVGRYYADGFARELRGLDLMCTCPLDLPCHADVLLRLANGHGDSNTISTSNFMEGPPMPHPIMVSAAEQLTAAEKRRTAAREDAFHTWGPRSVKAAALYAHRLLGAEAATLEWETLGLLSFEEHLQAFASLDTVGGQHLELYYSDQGGTESIALRVSCMSCPSQHVHEVTSLEQFGLLLSQTPVWPFINPREGGDL</sequence>
<comment type="caution">
    <text evidence="2">The sequence shown here is derived from an EMBL/GenBank/DDBJ whole genome shotgun (WGS) entry which is preliminary data.</text>
</comment>
<feature type="domain" description="DUF4326" evidence="1">
    <location>
        <begin position="20"/>
        <end position="96"/>
    </location>
</feature>
<dbReference type="InterPro" id="IPR045675">
    <property type="entry name" value="DUF6195"/>
</dbReference>
<dbReference type="Proteomes" id="UP001596160">
    <property type="component" value="Unassembled WGS sequence"/>
</dbReference>
<dbReference type="Pfam" id="PF19695">
    <property type="entry name" value="DUF6195"/>
    <property type="match status" value="1"/>
</dbReference>
<dbReference type="EMBL" id="JBHSKP010000001">
    <property type="protein sequence ID" value="MFC5150752.1"/>
    <property type="molecule type" value="Genomic_DNA"/>
</dbReference>
<dbReference type="Pfam" id="PF14216">
    <property type="entry name" value="DUF4326"/>
    <property type="match status" value="1"/>
</dbReference>
<proteinExistence type="predicted"/>
<organism evidence="2 3">
    <name type="scientific">Streptomyces amakusaensis</name>
    <dbReference type="NCBI Taxonomy" id="67271"/>
    <lineage>
        <taxon>Bacteria</taxon>
        <taxon>Bacillati</taxon>
        <taxon>Actinomycetota</taxon>
        <taxon>Actinomycetes</taxon>
        <taxon>Kitasatosporales</taxon>
        <taxon>Streptomycetaceae</taxon>
        <taxon>Streptomyces</taxon>
    </lineage>
</organism>
<evidence type="ECO:0000313" key="2">
    <source>
        <dbReference type="EMBL" id="MFC5150752.1"/>
    </source>
</evidence>
<accession>A0ABW0AFD3</accession>
<evidence type="ECO:0000259" key="1">
    <source>
        <dbReference type="Pfam" id="PF14216"/>
    </source>
</evidence>
<dbReference type="RefSeq" id="WP_344477123.1">
    <property type="nucleotide sequence ID" value="NZ_BAAASB010000007.1"/>
</dbReference>
<keyword evidence="3" id="KW-1185">Reference proteome</keyword>
<evidence type="ECO:0000313" key="3">
    <source>
        <dbReference type="Proteomes" id="UP001596160"/>
    </source>
</evidence>
<protein>
    <submittedName>
        <fullName evidence="2">DUF6195 family protein</fullName>
    </submittedName>
</protein>
<name>A0ABW0AFD3_9ACTN</name>
<dbReference type="InterPro" id="IPR025475">
    <property type="entry name" value="DUF4326"/>
</dbReference>
<gene>
    <name evidence="2" type="ORF">ACFPRH_03265</name>
</gene>
<reference evidence="3" key="1">
    <citation type="journal article" date="2019" name="Int. J. Syst. Evol. Microbiol.">
        <title>The Global Catalogue of Microorganisms (GCM) 10K type strain sequencing project: providing services to taxonomists for standard genome sequencing and annotation.</title>
        <authorList>
            <consortium name="The Broad Institute Genomics Platform"/>
            <consortium name="The Broad Institute Genome Sequencing Center for Infectious Disease"/>
            <person name="Wu L."/>
            <person name="Ma J."/>
        </authorList>
    </citation>
    <scope>NUCLEOTIDE SEQUENCE [LARGE SCALE GENOMIC DNA]</scope>
    <source>
        <strain evidence="3">PCU 266</strain>
    </source>
</reference>